<dbReference type="Gene3D" id="1.10.10.2520">
    <property type="entry name" value="Cell wall hydrolase SleB, domain 1"/>
    <property type="match status" value="1"/>
</dbReference>
<feature type="domain" description="Cell wall hydrolase SleB" evidence="1">
    <location>
        <begin position="23"/>
        <end position="128"/>
    </location>
</feature>
<evidence type="ECO:0000313" key="3">
    <source>
        <dbReference type="Proteomes" id="UP000095209"/>
    </source>
</evidence>
<dbReference type="InterPro" id="IPR042047">
    <property type="entry name" value="SleB_dom1"/>
</dbReference>
<organism evidence="2 3">
    <name type="scientific">Bacillus solimangrovi</name>
    <dbReference type="NCBI Taxonomy" id="1305675"/>
    <lineage>
        <taxon>Bacteria</taxon>
        <taxon>Bacillati</taxon>
        <taxon>Bacillota</taxon>
        <taxon>Bacilli</taxon>
        <taxon>Bacillales</taxon>
        <taxon>Bacillaceae</taxon>
        <taxon>Bacillus</taxon>
    </lineage>
</organism>
<name>A0A1E5LGP0_9BACI</name>
<keyword evidence="3" id="KW-1185">Reference proteome</keyword>
<sequence>MVIPYNEMDVKLLARLMRAEAEGDGQLGMLMVGNVGVNRIRANCLDFKDIDSMRRMVFQSPGGFEATQKGYFYQRAREKDIELARKAIKGMRLDPASNSLWFFRPEGDCPAQWYDQWNSGRYKSHCFFTPLEANCPSVYRTF</sequence>
<dbReference type="STRING" id="1305675.BFG57_12680"/>
<comment type="caution">
    <text evidence="2">The sequence shown here is derived from an EMBL/GenBank/DDBJ whole genome shotgun (WGS) entry which is preliminary data.</text>
</comment>
<evidence type="ECO:0000259" key="1">
    <source>
        <dbReference type="Pfam" id="PF07486"/>
    </source>
</evidence>
<accession>A0A1E5LGP0</accession>
<gene>
    <name evidence="2" type="ORF">BFG57_12680</name>
</gene>
<dbReference type="Proteomes" id="UP000095209">
    <property type="component" value="Unassembled WGS sequence"/>
</dbReference>
<keyword evidence="2" id="KW-0378">Hydrolase</keyword>
<dbReference type="AlphaFoldDB" id="A0A1E5LGP0"/>
<dbReference type="Pfam" id="PF07486">
    <property type="entry name" value="Hydrolase_2"/>
    <property type="match status" value="1"/>
</dbReference>
<dbReference type="InterPro" id="IPR011105">
    <property type="entry name" value="Cell_wall_hydrolase_SleB"/>
</dbReference>
<evidence type="ECO:0000313" key="2">
    <source>
        <dbReference type="EMBL" id="OEH93251.1"/>
    </source>
</evidence>
<dbReference type="EMBL" id="MJEH01000014">
    <property type="protein sequence ID" value="OEH93251.1"/>
    <property type="molecule type" value="Genomic_DNA"/>
</dbReference>
<dbReference type="GO" id="GO:0016787">
    <property type="term" value="F:hydrolase activity"/>
    <property type="evidence" value="ECO:0007669"/>
    <property type="project" value="UniProtKB-KW"/>
</dbReference>
<proteinExistence type="predicted"/>
<dbReference type="OrthoDB" id="1642705at2"/>
<dbReference type="RefSeq" id="WP_069716716.1">
    <property type="nucleotide sequence ID" value="NZ_MJEH01000014.1"/>
</dbReference>
<protein>
    <submittedName>
        <fullName evidence="2">Cell wall hydrolase</fullName>
    </submittedName>
</protein>
<reference evidence="2 3" key="1">
    <citation type="submission" date="2016-08" db="EMBL/GenBank/DDBJ databases">
        <title>Genome of Bacillus solimangrovi GH2-4.</title>
        <authorList>
            <person name="Lim S."/>
            <person name="Kim B.-C."/>
        </authorList>
    </citation>
    <scope>NUCLEOTIDE SEQUENCE [LARGE SCALE GENOMIC DNA]</scope>
    <source>
        <strain evidence="2 3">GH2-4</strain>
    </source>
</reference>